<accession>A0A517ZBP9</accession>
<name>A0A517ZBP9_9PLAN</name>
<reference evidence="3 4" key="1">
    <citation type="submission" date="2019-02" db="EMBL/GenBank/DDBJ databases">
        <title>Deep-cultivation of Planctomycetes and their phenomic and genomic characterization uncovers novel biology.</title>
        <authorList>
            <person name="Wiegand S."/>
            <person name="Jogler M."/>
            <person name="Boedeker C."/>
            <person name="Pinto D."/>
            <person name="Vollmers J."/>
            <person name="Rivas-Marin E."/>
            <person name="Kohn T."/>
            <person name="Peeters S.H."/>
            <person name="Heuer A."/>
            <person name="Rast P."/>
            <person name="Oberbeckmann S."/>
            <person name="Bunk B."/>
            <person name="Jeske O."/>
            <person name="Meyerdierks A."/>
            <person name="Storesund J.E."/>
            <person name="Kallscheuer N."/>
            <person name="Luecker S."/>
            <person name="Lage O.M."/>
            <person name="Pohl T."/>
            <person name="Merkel B.J."/>
            <person name="Hornburger P."/>
            <person name="Mueller R.-W."/>
            <person name="Bruemmer F."/>
            <person name="Labrenz M."/>
            <person name="Spormann A.M."/>
            <person name="Op den Camp H."/>
            <person name="Overmann J."/>
            <person name="Amann R."/>
            <person name="Jetten M.S.M."/>
            <person name="Mascher T."/>
            <person name="Medema M.H."/>
            <person name="Devos D.P."/>
            <person name="Kaster A.-K."/>
            <person name="Ovreas L."/>
            <person name="Rohde M."/>
            <person name="Galperin M.Y."/>
            <person name="Jogler C."/>
        </authorList>
    </citation>
    <scope>NUCLEOTIDE SEQUENCE [LARGE SCALE GENOMIC DNA]</scope>
    <source>
        <strain evidence="3 4">Mal4</strain>
    </source>
</reference>
<feature type="domain" description="Methyltransferase" evidence="2">
    <location>
        <begin position="76"/>
        <end position="172"/>
    </location>
</feature>
<dbReference type="KEGG" id="mri:Mal4_42760"/>
<keyword evidence="3" id="KW-0830">Ubiquinone</keyword>
<keyword evidence="4" id="KW-1185">Reference proteome</keyword>
<keyword evidence="3" id="KW-0808">Transferase</keyword>
<gene>
    <name evidence="3" type="primary">ubiE_5</name>
    <name evidence="3" type="ORF">Mal4_42760</name>
</gene>
<dbReference type="Proteomes" id="UP000320496">
    <property type="component" value="Chromosome"/>
</dbReference>
<dbReference type="SUPFAM" id="SSF53335">
    <property type="entry name" value="S-adenosyl-L-methionine-dependent methyltransferases"/>
    <property type="match status" value="1"/>
</dbReference>
<organism evidence="3 4">
    <name type="scientific">Maioricimonas rarisocia</name>
    <dbReference type="NCBI Taxonomy" id="2528026"/>
    <lineage>
        <taxon>Bacteria</taxon>
        <taxon>Pseudomonadati</taxon>
        <taxon>Planctomycetota</taxon>
        <taxon>Planctomycetia</taxon>
        <taxon>Planctomycetales</taxon>
        <taxon>Planctomycetaceae</taxon>
        <taxon>Maioricimonas</taxon>
    </lineage>
</organism>
<dbReference type="GO" id="GO:0032259">
    <property type="term" value="P:methylation"/>
    <property type="evidence" value="ECO:0007669"/>
    <property type="project" value="UniProtKB-KW"/>
</dbReference>
<evidence type="ECO:0000313" key="3">
    <source>
        <dbReference type="EMBL" id="QDU39922.1"/>
    </source>
</evidence>
<evidence type="ECO:0000313" key="4">
    <source>
        <dbReference type="Proteomes" id="UP000320496"/>
    </source>
</evidence>
<dbReference type="RefSeq" id="WP_145371055.1">
    <property type="nucleotide sequence ID" value="NZ_CP036275.1"/>
</dbReference>
<keyword evidence="1" id="KW-0732">Signal</keyword>
<dbReference type="OrthoDB" id="9784101at2"/>
<feature type="signal peptide" evidence="1">
    <location>
        <begin position="1"/>
        <end position="25"/>
    </location>
</feature>
<proteinExistence type="predicted"/>
<dbReference type="Gene3D" id="3.40.50.150">
    <property type="entry name" value="Vaccinia Virus protein VP39"/>
    <property type="match status" value="1"/>
</dbReference>
<dbReference type="EMBL" id="CP036275">
    <property type="protein sequence ID" value="QDU39922.1"/>
    <property type="molecule type" value="Genomic_DNA"/>
</dbReference>
<feature type="chain" id="PRO_5021776294" evidence="1">
    <location>
        <begin position="26"/>
        <end position="253"/>
    </location>
</feature>
<dbReference type="CDD" id="cd02440">
    <property type="entry name" value="AdoMet_MTases"/>
    <property type="match status" value="1"/>
</dbReference>
<protein>
    <submittedName>
        <fullName evidence="3">Ubiquinone/menaquinone biosynthesis C-methyltransferase UbiE</fullName>
        <ecNumber evidence="3">2.1.1.163</ecNumber>
    </submittedName>
</protein>
<keyword evidence="3" id="KW-0489">Methyltransferase</keyword>
<dbReference type="AlphaFoldDB" id="A0A517ZBP9"/>
<dbReference type="InterPro" id="IPR029063">
    <property type="entry name" value="SAM-dependent_MTases_sf"/>
</dbReference>
<evidence type="ECO:0000256" key="1">
    <source>
        <dbReference type="SAM" id="SignalP"/>
    </source>
</evidence>
<dbReference type="PANTHER" id="PTHR43591">
    <property type="entry name" value="METHYLTRANSFERASE"/>
    <property type="match status" value="1"/>
</dbReference>
<evidence type="ECO:0000259" key="2">
    <source>
        <dbReference type="Pfam" id="PF13649"/>
    </source>
</evidence>
<dbReference type="GO" id="GO:0043770">
    <property type="term" value="F:demethylmenaquinone methyltransferase activity"/>
    <property type="evidence" value="ECO:0007669"/>
    <property type="project" value="UniProtKB-EC"/>
</dbReference>
<dbReference type="InterPro" id="IPR041698">
    <property type="entry name" value="Methyltransf_25"/>
</dbReference>
<dbReference type="EC" id="2.1.1.163" evidence="3"/>
<dbReference type="Pfam" id="PF13649">
    <property type="entry name" value="Methyltransf_25"/>
    <property type="match status" value="1"/>
</dbReference>
<sequence precursor="true">MSTLPRLLTLLLVLAAAAVSRPASAQEKSVNPGINKSFEDPDVDQFVDRFEREGRDVFDHQNEILEAIGLKPGMVVADIGAGTGLFSRKFARAVGPEGQVFAVDIAEKFVRHVESTAREAGLTNVVGVVAGADAVNLPPASVDLAFICDTYHHFEFPTKTMQSLHRALRPGGEVILIDFIRIEGVSDDWILGHVRADQETFTREITATGFRQVEDRKGLLDESYFVRFRKVPAPQAEAVPPPPPTPAPLTTAS</sequence>